<dbReference type="Proteomes" id="UP000261032">
    <property type="component" value="Unassembled WGS sequence"/>
</dbReference>
<sequence length="145" mass="16679">MKFEKHPVLQEFDRLNNAIDELYHDICLMQGLSDSAYAILQAILVLGNGCTQTEIYKYTLLNKQTVNSSAKKLNQDGVIEFQAGVGRELKIYLTAKGEALVREKILPIEQAENKVFEEMTEKEHQEILRLVEKYLTSFRSKIENL</sequence>
<dbReference type="InterPro" id="IPR036390">
    <property type="entry name" value="WH_DNA-bd_sf"/>
</dbReference>
<organism evidence="5 6">
    <name type="scientific">Thomasclavelia ramosa</name>
    <dbReference type="NCBI Taxonomy" id="1547"/>
    <lineage>
        <taxon>Bacteria</taxon>
        <taxon>Bacillati</taxon>
        <taxon>Bacillota</taxon>
        <taxon>Erysipelotrichia</taxon>
        <taxon>Erysipelotrichales</taxon>
        <taxon>Coprobacillaceae</taxon>
        <taxon>Thomasclavelia</taxon>
    </lineage>
</organism>
<dbReference type="SMART" id="SM00347">
    <property type="entry name" value="HTH_MARR"/>
    <property type="match status" value="1"/>
</dbReference>
<keyword evidence="1" id="KW-0805">Transcription regulation</keyword>
<gene>
    <name evidence="5" type="ORF">DXB93_13435</name>
</gene>
<accession>A0A3E3EB42</accession>
<feature type="domain" description="HTH marR-type" evidence="4">
    <location>
        <begin position="5"/>
        <end position="136"/>
    </location>
</feature>
<name>A0A3E3EB42_9FIRM</name>
<dbReference type="GO" id="GO:0003700">
    <property type="term" value="F:DNA-binding transcription factor activity"/>
    <property type="evidence" value="ECO:0007669"/>
    <property type="project" value="InterPro"/>
</dbReference>
<proteinExistence type="predicted"/>
<dbReference type="Pfam" id="PF12802">
    <property type="entry name" value="MarR_2"/>
    <property type="match status" value="1"/>
</dbReference>
<evidence type="ECO:0000259" key="4">
    <source>
        <dbReference type="PROSITE" id="PS50995"/>
    </source>
</evidence>
<dbReference type="InterPro" id="IPR000835">
    <property type="entry name" value="HTH_MarR-typ"/>
</dbReference>
<dbReference type="SUPFAM" id="SSF46785">
    <property type="entry name" value="Winged helix' DNA-binding domain"/>
    <property type="match status" value="1"/>
</dbReference>
<dbReference type="InterPro" id="IPR036388">
    <property type="entry name" value="WH-like_DNA-bd_sf"/>
</dbReference>
<dbReference type="PANTHER" id="PTHR42756:SF1">
    <property type="entry name" value="TRANSCRIPTIONAL REPRESSOR OF EMRAB OPERON"/>
    <property type="match status" value="1"/>
</dbReference>
<evidence type="ECO:0000256" key="1">
    <source>
        <dbReference type="ARBA" id="ARBA00023015"/>
    </source>
</evidence>
<dbReference type="EMBL" id="QUSL01000024">
    <property type="protein sequence ID" value="RGD82745.1"/>
    <property type="molecule type" value="Genomic_DNA"/>
</dbReference>
<evidence type="ECO:0000256" key="3">
    <source>
        <dbReference type="ARBA" id="ARBA00023163"/>
    </source>
</evidence>
<dbReference type="Gene3D" id="1.10.10.10">
    <property type="entry name" value="Winged helix-like DNA-binding domain superfamily/Winged helix DNA-binding domain"/>
    <property type="match status" value="1"/>
</dbReference>
<comment type="caution">
    <text evidence="5">The sequence shown here is derived from an EMBL/GenBank/DDBJ whole genome shotgun (WGS) entry which is preliminary data.</text>
</comment>
<evidence type="ECO:0000313" key="5">
    <source>
        <dbReference type="EMBL" id="RGD82745.1"/>
    </source>
</evidence>
<evidence type="ECO:0000256" key="2">
    <source>
        <dbReference type="ARBA" id="ARBA00023125"/>
    </source>
</evidence>
<evidence type="ECO:0000313" key="6">
    <source>
        <dbReference type="Proteomes" id="UP000261032"/>
    </source>
</evidence>
<protein>
    <submittedName>
        <fullName evidence="5">MarR family transcriptional regulator</fullName>
    </submittedName>
</protein>
<keyword evidence="2" id="KW-0238">DNA-binding</keyword>
<dbReference type="PROSITE" id="PS50995">
    <property type="entry name" value="HTH_MARR_2"/>
    <property type="match status" value="1"/>
</dbReference>
<reference evidence="5 6" key="1">
    <citation type="submission" date="2018-08" db="EMBL/GenBank/DDBJ databases">
        <title>A genome reference for cultivated species of the human gut microbiota.</title>
        <authorList>
            <person name="Zou Y."/>
            <person name="Xue W."/>
            <person name="Luo G."/>
        </authorList>
    </citation>
    <scope>NUCLEOTIDE SEQUENCE [LARGE SCALE GENOMIC DNA]</scope>
    <source>
        <strain evidence="5 6">OM06-4</strain>
    </source>
</reference>
<keyword evidence="3" id="KW-0804">Transcription</keyword>
<dbReference type="GO" id="GO:0003677">
    <property type="term" value="F:DNA binding"/>
    <property type="evidence" value="ECO:0007669"/>
    <property type="project" value="UniProtKB-KW"/>
</dbReference>
<dbReference type="PANTHER" id="PTHR42756">
    <property type="entry name" value="TRANSCRIPTIONAL REGULATOR, MARR"/>
    <property type="match status" value="1"/>
</dbReference>
<dbReference type="AlphaFoldDB" id="A0A3E3EB42"/>
<dbReference type="RefSeq" id="WP_029480117.1">
    <property type="nucleotide sequence ID" value="NZ_BAABXX010000001.1"/>
</dbReference>